<proteinExistence type="predicted"/>
<evidence type="ECO:0008006" key="3">
    <source>
        <dbReference type="Google" id="ProtNLM"/>
    </source>
</evidence>
<dbReference type="InterPro" id="IPR051677">
    <property type="entry name" value="AfsR-DnrI-RedD_regulator"/>
</dbReference>
<sequence>QPHHPDISRWEGRLEDILRTTRDNVQKFTIGSILLFYNQWMGRINKAGSIVRMLEYIVDVVDENPLIKITYLDAEAMYYLYVQGYQQIISAMHKHIEIAERTGIHIMDVQSYAIGIYGYLGLGDRNGAERFLEKLTRCMNTVQSLDQILYNMQMSMIAADKAEYASAIEHGRITVKISEKTGVPLNHLIHRYNLVYLLIEGGYTEEAKGLMAECRAEGNTLNSVLLDEYIATVCEALTGLYKPDDTLFAERFRDAMRISKDSGLLYLTPLKRSNLRLLTRALEIGIEPEYVRDIIRQSGVLPDDSCIRVEGWPYRFKIYTLGGFRLLIDDKPVVFSGKVQQKPLEMLKALVLFGGRQVSEQRLSDCLWPDADGDLAAGSLRTTLHRLRKLLGVDDAIESSAKFLTLNNRYVWCDTWALQDTVERLGDELRKGRLSRHLVEGLFRLYLGDFLAQEQYENCTVATREMLRMKFLNTCGRIAEHYERSGQWIEAVECYRNAIAIDNRHEGFYRNLMR</sequence>
<name>A0ABS6S3R4_9BACT</name>
<evidence type="ECO:0000313" key="1">
    <source>
        <dbReference type="EMBL" id="MBV6343500.1"/>
    </source>
</evidence>
<dbReference type="Proteomes" id="UP001196980">
    <property type="component" value="Unassembled WGS sequence"/>
</dbReference>
<reference evidence="1 2" key="1">
    <citation type="journal article" date="2020" name="J Geophys Res Biogeosci">
        <title>Magnetotaxis as an Adaptation to Enable Bacterial Shuttling of Microbial Sulfur and Sulfur Cycling Across Aquatic Oxic#Anoxic Interfaces.</title>
        <authorList>
            <person name="Li J."/>
            <person name="Liu P."/>
            <person name="Wang J."/>
            <person name="Roberts A.P."/>
            <person name="Pan Y."/>
        </authorList>
    </citation>
    <scope>NUCLEOTIDE SEQUENCE [LARGE SCALE GENOMIC DNA]</scope>
    <source>
        <strain evidence="1 2">MYR-1_YQ</strain>
    </source>
</reference>
<organism evidence="1 2">
    <name type="scientific">Candidatus Magnetobacterium casense</name>
    <dbReference type="NCBI Taxonomy" id="1455061"/>
    <lineage>
        <taxon>Bacteria</taxon>
        <taxon>Pseudomonadati</taxon>
        <taxon>Nitrospirota</taxon>
        <taxon>Thermodesulfovibrionia</taxon>
        <taxon>Thermodesulfovibrionales</taxon>
        <taxon>Candidatus Magnetobacteriaceae</taxon>
        <taxon>Candidatus Magnetobacterium</taxon>
    </lineage>
</organism>
<dbReference type="EMBL" id="JABXWD010000624">
    <property type="protein sequence ID" value="MBV6343500.1"/>
    <property type="molecule type" value="Genomic_DNA"/>
</dbReference>
<evidence type="ECO:0000313" key="2">
    <source>
        <dbReference type="Proteomes" id="UP001196980"/>
    </source>
</evidence>
<feature type="non-terminal residue" evidence="1">
    <location>
        <position position="514"/>
    </location>
</feature>
<keyword evidence="2" id="KW-1185">Reference proteome</keyword>
<dbReference type="RefSeq" id="WP_218254114.1">
    <property type="nucleotide sequence ID" value="NZ_JABXWD010000624.1"/>
</dbReference>
<feature type="non-terminal residue" evidence="1">
    <location>
        <position position="1"/>
    </location>
</feature>
<dbReference type="PANTHER" id="PTHR35807">
    <property type="entry name" value="TRANSCRIPTIONAL REGULATOR REDD-RELATED"/>
    <property type="match status" value="1"/>
</dbReference>
<comment type="caution">
    <text evidence="1">The sequence shown here is derived from an EMBL/GenBank/DDBJ whole genome shotgun (WGS) entry which is preliminary data.</text>
</comment>
<protein>
    <recommendedName>
        <fullName evidence="3">Bacterial transcriptional activator domain-containing protein</fullName>
    </recommendedName>
</protein>
<gene>
    <name evidence="1" type="ORF">HWQ67_18155</name>
</gene>
<accession>A0ABS6S3R4</accession>